<dbReference type="SUPFAM" id="SSF51110">
    <property type="entry name" value="alpha-D-mannose-specific plant lectins"/>
    <property type="match status" value="1"/>
</dbReference>
<evidence type="ECO:0000259" key="5">
    <source>
        <dbReference type="Pfam" id="PF01453"/>
    </source>
</evidence>
<dbReference type="InterPro" id="IPR036426">
    <property type="entry name" value="Bulb-type_lectin_dom_sf"/>
</dbReference>
<dbReference type="PANTHER" id="PTHR32444">
    <property type="entry name" value="BULB-TYPE LECTIN DOMAIN-CONTAINING PROTEIN"/>
    <property type="match status" value="1"/>
</dbReference>
<keyword evidence="2" id="KW-1015">Disulfide bond</keyword>
<evidence type="ECO:0000256" key="3">
    <source>
        <dbReference type="ARBA" id="ARBA00023180"/>
    </source>
</evidence>
<proteinExistence type="predicted"/>
<protein>
    <recommendedName>
        <fullName evidence="5">Bulb-type lectin domain-containing protein</fullName>
    </recommendedName>
</protein>
<accession>A0ABU6Y565</accession>
<gene>
    <name evidence="6" type="ORF">PIB30_013992</name>
</gene>
<dbReference type="PANTHER" id="PTHR32444:SF247">
    <property type="entry name" value="OS01G0958200 PROTEIN"/>
    <property type="match status" value="1"/>
</dbReference>
<feature type="domain" description="Bulb-type lectin" evidence="5">
    <location>
        <begin position="10"/>
        <end position="69"/>
    </location>
</feature>
<name>A0ABU6Y565_9FABA</name>
<organism evidence="6 7">
    <name type="scientific">Stylosanthes scabra</name>
    <dbReference type="NCBI Taxonomy" id="79078"/>
    <lineage>
        <taxon>Eukaryota</taxon>
        <taxon>Viridiplantae</taxon>
        <taxon>Streptophyta</taxon>
        <taxon>Embryophyta</taxon>
        <taxon>Tracheophyta</taxon>
        <taxon>Spermatophyta</taxon>
        <taxon>Magnoliopsida</taxon>
        <taxon>eudicotyledons</taxon>
        <taxon>Gunneridae</taxon>
        <taxon>Pentapetalae</taxon>
        <taxon>rosids</taxon>
        <taxon>fabids</taxon>
        <taxon>Fabales</taxon>
        <taxon>Fabaceae</taxon>
        <taxon>Papilionoideae</taxon>
        <taxon>50 kb inversion clade</taxon>
        <taxon>dalbergioids sensu lato</taxon>
        <taxon>Dalbergieae</taxon>
        <taxon>Pterocarpus clade</taxon>
        <taxon>Stylosanthes</taxon>
    </lineage>
</organism>
<evidence type="ECO:0000256" key="4">
    <source>
        <dbReference type="SAM" id="MobiDB-lite"/>
    </source>
</evidence>
<dbReference type="Proteomes" id="UP001341840">
    <property type="component" value="Unassembled WGS sequence"/>
</dbReference>
<reference evidence="6 7" key="1">
    <citation type="journal article" date="2023" name="Plants (Basel)">
        <title>Bridging the Gap: Combining Genomics and Transcriptomics Approaches to Understand Stylosanthes scabra, an Orphan Legume from the Brazilian Caatinga.</title>
        <authorList>
            <person name="Ferreira-Neto J.R.C."/>
            <person name="da Silva M.D."/>
            <person name="Binneck E."/>
            <person name="de Melo N.F."/>
            <person name="da Silva R.H."/>
            <person name="de Melo A.L.T.M."/>
            <person name="Pandolfi V."/>
            <person name="Bustamante F.O."/>
            <person name="Brasileiro-Vidal A.C."/>
            <person name="Benko-Iseppon A.M."/>
        </authorList>
    </citation>
    <scope>NUCLEOTIDE SEQUENCE [LARGE SCALE GENOMIC DNA]</scope>
    <source>
        <tissue evidence="6">Leaves</tissue>
    </source>
</reference>
<keyword evidence="1" id="KW-0732">Signal</keyword>
<evidence type="ECO:0000256" key="2">
    <source>
        <dbReference type="ARBA" id="ARBA00023157"/>
    </source>
</evidence>
<feature type="region of interest" description="Disordered" evidence="4">
    <location>
        <begin position="1"/>
        <end position="22"/>
    </location>
</feature>
<keyword evidence="7" id="KW-1185">Reference proteome</keyword>
<evidence type="ECO:0000313" key="6">
    <source>
        <dbReference type="EMBL" id="MED6204996.1"/>
    </source>
</evidence>
<dbReference type="EMBL" id="JASCZI010241692">
    <property type="protein sequence ID" value="MED6204996.1"/>
    <property type="molecule type" value="Genomic_DNA"/>
</dbReference>
<dbReference type="Pfam" id="PF01453">
    <property type="entry name" value="B_lectin"/>
    <property type="match status" value="1"/>
</dbReference>
<keyword evidence="3" id="KW-0325">Glycoprotein</keyword>
<comment type="caution">
    <text evidence="6">The sequence shown here is derived from an EMBL/GenBank/DDBJ whole genome shotgun (WGS) entry which is preliminary data.</text>
</comment>
<dbReference type="InterPro" id="IPR001480">
    <property type="entry name" value="Bulb-type_lectin_dom"/>
</dbReference>
<sequence>MESSNFHKMSSKLEGPNSSGRTTKLMDSGNLVLFQDDDNNNNNNGYMWQSFYYPTDTFLPGMKMDADLKLASWSSDKDPKRGSYIFMMDPTEEAPYIILKNYQRYWERERGNHLISASFFHSVVYLLNNFSSNGELQFLDWNDSKSDWMVRWKAPHSFCDVQTIRWNRVF</sequence>
<evidence type="ECO:0000256" key="1">
    <source>
        <dbReference type="ARBA" id="ARBA00022729"/>
    </source>
</evidence>
<evidence type="ECO:0000313" key="7">
    <source>
        <dbReference type="Proteomes" id="UP001341840"/>
    </source>
</evidence>